<keyword evidence="6 9" id="KW-0812">Transmembrane</keyword>
<dbReference type="SUPFAM" id="SSF111369">
    <property type="entry name" value="HlyD-like secretion proteins"/>
    <property type="match status" value="1"/>
</dbReference>
<keyword evidence="7 9" id="KW-1133">Transmembrane helix</keyword>
<evidence type="ECO:0000256" key="8">
    <source>
        <dbReference type="ARBA" id="ARBA00023136"/>
    </source>
</evidence>
<protein>
    <recommendedName>
        <fullName evidence="9">Membrane fusion protein (MFP) family protein</fullName>
    </recommendedName>
</protein>
<dbReference type="STRING" id="44576.SAMN05421881_100817"/>
<dbReference type="InterPro" id="IPR058982">
    <property type="entry name" value="Beta-barrel_AprE"/>
</dbReference>
<evidence type="ECO:0000259" key="11">
    <source>
        <dbReference type="Pfam" id="PF25994"/>
    </source>
</evidence>
<dbReference type="GO" id="GO:0005886">
    <property type="term" value="C:plasma membrane"/>
    <property type="evidence" value="ECO:0007669"/>
    <property type="project" value="UniProtKB-SubCell"/>
</dbReference>
<keyword evidence="14" id="KW-1185">Reference proteome</keyword>
<keyword evidence="13" id="KW-0645">Protease</keyword>
<feature type="transmembrane region" description="Helical" evidence="9">
    <location>
        <begin position="63"/>
        <end position="81"/>
    </location>
</feature>
<dbReference type="GO" id="GO:0015031">
    <property type="term" value="P:protein transport"/>
    <property type="evidence" value="ECO:0007669"/>
    <property type="project" value="InterPro"/>
</dbReference>
<dbReference type="InterPro" id="IPR050739">
    <property type="entry name" value="MFP"/>
</dbReference>
<evidence type="ECO:0000256" key="2">
    <source>
        <dbReference type="ARBA" id="ARBA00009477"/>
    </source>
</evidence>
<feature type="coiled-coil region" evidence="10">
    <location>
        <begin position="205"/>
        <end position="249"/>
    </location>
</feature>
<dbReference type="PANTHER" id="PTHR30386:SF17">
    <property type="entry name" value="ALKALINE PROTEASE SECRETION PROTEIN APRE"/>
    <property type="match status" value="1"/>
</dbReference>
<dbReference type="Pfam" id="PF26002">
    <property type="entry name" value="Beta-barrel_AprE"/>
    <property type="match status" value="1"/>
</dbReference>
<proteinExistence type="inferred from homology"/>
<dbReference type="EMBL" id="FNOY01000008">
    <property type="protein sequence ID" value="SDX77411.1"/>
    <property type="molecule type" value="Genomic_DNA"/>
</dbReference>
<feature type="coiled-coil region" evidence="10">
    <location>
        <begin position="293"/>
        <end position="320"/>
    </location>
</feature>
<feature type="domain" description="AprE-like beta-barrel" evidence="12">
    <location>
        <begin position="369"/>
        <end position="458"/>
    </location>
</feature>
<evidence type="ECO:0000256" key="4">
    <source>
        <dbReference type="ARBA" id="ARBA00022475"/>
    </source>
</evidence>
<keyword evidence="13" id="KW-0378">Hydrolase</keyword>
<dbReference type="GO" id="GO:0008233">
    <property type="term" value="F:peptidase activity"/>
    <property type="evidence" value="ECO:0007669"/>
    <property type="project" value="UniProtKB-KW"/>
</dbReference>
<evidence type="ECO:0000313" key="13">
    <source>
        <dbReference type="EMBL" id="SDX77411.1"/>
    </source>
</evidence>
<dbReference type="InterPro" id="IPR058781">
    <property type="entry name" value="HH_AprE-like"/>
</dbReference>
<reference evidence="13 14" key="1">
    <citation type="submission" date="2016-10" db="EMBL/GenBank/DDBJ databases">
        <authorList>
            <person name="de Groot N.N."/>
        </authorList>
    </citation>
    <scope>NUCLEOTIDE SEQUENCE [LARGE SCALE GENOMIC DNA]</scope>
    <source>
        <strain evidence="13 14">Nm1</strain>
    </source>
</reference>
<dbReference type="PRINTS" id="PR01490">
    <property type="entry name" value="RTXTOXIND"/>
</dbReference>
<evidence type="ECO:0000256" key="1">
    <source>
        <dbReference type="ARBA" id="ARBA00004377"/>
    </source>
</evidence>
<keyword evidence="4 9" id="KW-1003">Cell membrane</keyword>
<dbReference type="InterPro" id="IPR010129">
    <property type="entry name" value="T1SS_HlyD"/>
</dbReference>
<comment type="similarity">
    <text evidence="2 9">Belongs to the membrane fusion protein (MFP) (TC 8.A.1) family.</text>
</comment>
<dbReference type="NCBIfam" id="TIGR01843">
    <property type="entry name" value="type_I_hlyD"/>
    <property type="match status" value="1"/>
</dbReference>
<evidence type="ECO:0000256" key="10">
    <source>
        <dbReference type="SAM" id="Coils"/>
    </source>
</evidence>
<keyword evidence="10" id="KW-0175">Coiled coil</keyword>
<dbReference type="Proteomes" id="UP000198640">
    <property type="component" value="Unassembled WGS sequence"/>
</dbReference>
<name>A0A1H3EFC8_9PROT</name>
<comment type="subcellular location">
    <subcellularLocation>
        <location evidence="1 9">Cell inner membrane</location>
        <topology evidence="1 9">Single-pass membrane protein</topology>
    </subcellularLocation>
</comment>
<evidence type="ECO:0000256" key="3">
    <source>
        <dbReference type="ARBA" id="ARBA00022448"/>
    </source>
</evidence>
<evidence type="ECO:0000256" key="5">
    <source>
        <dbReference type="ARBA" id="ARBA00022519"/>
    </source>
</evidence>
<evidence type="ECO:0000256" key="9">
    <source>
        <dbReference type="RuleBase" id="RU365093"/>
    </source>
</evidence>
<dbReference type="Pfam" id="PF25994">
    <property type="entry name" value="HH_AprE"/>
    <property type="match status" value="1"/>
</dbReference>
<accession>A0A1H3EFC8</accession>
<evidence type="ECO:0000256" key="6">
    <source>
        <dbReference type="ARBA" id="ARBA00022692"/>
    </source>
</evidence>
<dbReference type="RefSeq" id="WP_245725074.1">
    <property type="nucleotide sequence ID" value="NZ_FNOY01000008.1"/>
</dbReference>
<keyword evidence="3 9" id="KW-0813">Transport</keyword>
<dbReference type="PANTHER" id="PTHR30386">
    <property type="entry name" value="MEMBRANE FUSION SUBUNIT OF EMRAB-TOLC MULTIDRUG EFFLUX PUMP"/>
    <property type="match status" value="1"/>
</dbReference>
<dbReference type="AlphaFoldDB" id="A0A1H3EFC8"/>
<keyword evidence="5 9" id="KW-0997">Cell inner membrane</keyword>
<evidence type="ECO:0000259" key="12">
    <source>
        <dbReference type="Pfam" id="PF26002"/>
    </source>
</evidence>
<organism evidence="13 14">
    <name type="scientific">Nitrosomonas halophila</name>
    <dbReference type="NCBI Taxonomy" id="44576"/>
    <lineage>
        <taxon>Bacteria</taxon>
        <taxon>Pseudomonadati</taxon>
        <taxon>Pseudomonadota</taxon>
        <taxon>Betaproteobacteria</taxon>
        <taxon>Nitrosomonadales</taxon>
        <taxon>Nitrosomonadaceae</taxon>
        <taxon>Nitrosomonas</taxon>
    </lineage>
</organism>
<dbReference type="Gene3D" id="2.40.50.100">
    <property type="match status" value="1"/>
</dbReference>
<evidence type="ECO:0000256" key="7">
    <source>
        <dbReference type="ARBA" id="ARBA00022989"/>
    </source>
</evidence>
<feature type="domain" description="AprE-like long alpha-helical hairpin" evidence="11">
    <location>
        <begin position="136"/>
        <end position="324"/>
    </location>
</feature>
<sequence>MTRNWQDFLVDSGRFLQPQQPFNKPEGMDYMKLSEHKEAMLMDASPMEVSNLVKTDETSHARLGWLIVLVGVGGFLLWASFAPLDKGVPLSGSVMVATNRKAVQHQTGGIVDEILVKEGDMVTAGQPLVRMNEIQVKAQAEVTRAQLITARAVEARLIAERDNQSEIDFPDSLLAAVMDDPRIAGVIALQRQLFVSRQAVLEHDLAALAENIAGLKVQLRGLESSRVSKNQQLALLKEQLDNLQALANEGFVPRNRVLELERTRAQLIGDISEDDGNIGRTQRQIAELNLRRAQRVEEHQREVRQQLTDIQREAEALQSRLIAQDFELANVLVKAPVGGIVVGINVFTHGGVIGPGFRMMDIVPSEDMLVIEGQLPVHLVDRVHAGLDVDLIFSAFNQNKTPHIAGEVTQVSADRLTDEHTGMPYYQLRARVKPESMQLLAKHQIRAGMPVEIFVKTGERSLMNYLLKPILDRLHTSLGED</sequence>
<gene>
    <name evidence="13" type="ORF">SAMN05421881_100817</name>
</gene>
<evidence type="ECO:0000313" key="14">
    <source>
        <dbReference type="Proteomes" id="UP000198640"/>
    </source>
</evidence>
<keyword evidence="8 9" id="KW-0472">Membrane</keyword>
<dbReference type="GO" id="GO:0006508">
    <property type="term" value="P:proteolysis"/>
    <property type="evidence" value="ECO:0007669"/>
    <property type="project" value="UniProtKB-KW"/>
</dbReference>